<evidence type="ECO:0000256" key="1">
    <source>
        <dbReference type="ARBA" id="ARBA00004389"/>
    </source>
</evidence>
<dbReference type="PANTHER" id="PTHR43908">
    <property type="entry name" value="AT29763P-RELATED"/>
    <property type="match status" value="1"/>
</dbReference>
<dbReference type="InterPro" id="IPR018253">
    <property type="entry name" value="DnaJ_domain_CS"/>
</dbReference>
<evidence type="ECO:0000256" key="6">
    <source>
        <dbReference type="SAM" id="MobiDB-lite"/>
    </source>
</evidence>
<evidence type="ECO:0000256" key="7">
    <source>
        <dbReference type="SAM" id="Phobius"/>
    </source>
</evidence>
<evidence type="ECO:0000256" key="5">
    <source>
        <dbReference type="ARBA" id="ARBA00023136"/>
    </source>
</evidence>
<feature type="region of interest" description="Disordered" evidence="6">
    <location>
        <begin position="216"/>
        <end position="252"/>
    </location>
</feature>
<dbReference type="AlphaFoldDB" id="A0A9W5TCR6"/>
<dbReference type="GO" id="GO:0071218">
    <property type="term" value="P:cellular response to misfolded protein"/>
    <property type="evidence" value="ECO:0007669"/>
    <property type="project" value="TreeGrafter"/>
</dbReference>
<dbReference type="SUPFAM" id="SSF46565">
    <property type="entry name" value="Chaperone J-domain"/>
    <property type="match status" value="1"/>
</dbReference>
<protein>
    <recommendedName>
        <fullName evidence="8">J domain-containing protein</fullName>
    </recommendedName>
</protein>
<dbReference type="InterPro" id="IPR036869">
    <property type="entry name" value="J_dom_sf"/>
</dbReference>
<evidence type="ECO:0000256" key="3">
    <source>
        <dbReference type="ARBA" id="ARBA00022824"/>
    </source>
</evidence>
<dbReference type="PROSITE" id="PS00636">
    <property type="entry name" value="DNAJ_1"/>
    <property type="match status" value="1"/>
</dbReference>
<dbReference type="EMBL" id="BLIY01000014">
    <property type="protein sequence ID" value="GFE54318.1"/>
    <property type="molecule type" value="Genomic_DNA"/>
</dbReference>
<dbReference type="InterPro" id="IPR001623">
    <property type="entry name" value="DnaJ_domain"/>
</dbReference>
<feature type="transmembrane region" description="Helical" evidence="7">
    <location>
        <begin position="258"/>
        <end position="277"/>
    </location>
</feature>
<proteinExistence type="predicted"/>
<reference evidence="9" key="1">
    <citation type="submission" date="2019-12" db="EMBL/GenBank/DDBJ databases">
        <title>Genome sequence of Babesia ovis.</title>
        <authorList>
            <person name="Yamagishi J."/>
            <person name="Sevinc F."/>
            <person name="Xuan X."/>
        </authorList>
    </citation>
    <scope>NUCLEOTIDE SEQUENCE</scope>
    <source>
        <strain evidence="9">Selcuk</strain>
    </source>
</reference>
<evidence type="ECO:0000256" key="2">
    <source>
        <dbReference type="ARBA" id="ARBA00022692"/>
    </source>
</evidence>
<evidence type="ECO:0000259" key="8">
    <source>
        <dbReference type="PROSITE" id="PS50076"/>
    </source>
</evidence>
<dbReference type="Pfam" id="PF09320">
    <property type="entry name" value="DUF1977"/>
    <property type="match status" value="1"/>
</dbReference>
<comment type="subcellular location">
    <subcellularLocation>
        <location evidence="1">Endoplasmic reticulum membrane</location>
        <topology evidence="1">Single-pass membrane protein</topology>
    </subcellularLocation>
</comment>
<dbReference type="PROSITE" id="PS50076">
    <property type="entry name" value="DNAJ_2"/>
    <property type="match status" value="1"/>
</dbReference>
<keyword evidence="5 7" id="KW-0472">Membrane</keyword>
<dbReference type="SMART" id="SM00271">
    <property type="entry name" value="DnaJ"/>
    <property type="match status" value="1"/>
</dbReference>
<dbReference type="PANTHER" id="PTHR43908:SF3">
    <property type="entry name" value="AT29763P-RELATED"/>
    <property type="match status" value="1"/>
</dbReference>
<comment type="caution">
    <text evidence="9">The sequence shown here is derived from an EMBL/GenBank/DDBJ whole genome shotgun (WGS) entry which is preliminary data.</text>
</comment>
<feature type="region of interest" description="Disordered" evidence="6">
    <location>
        <begin position="56"/>
        <end position="85"/>
    </location>
</feature>
<evidence type="ECO:0000256" key="4">
    <source>
        <dbReference type="ARBA" id="ARBA00022989"/>
    </source>
</evidence>
<keyword evidence="10" id="KW-1185">Reference proteome</keyword>
<keyword evidence="4 7" id="KW-1133">Transmembrane helix</keyword>
<dbReference type="OrthoDB" id="552049at2759"/>
<dbReference type="GO" id="GO:0005789">
    <property type="term" value="C:endoplasmic reticulum membrane"/>
    <property type="evidence" value="ECO:0007669"/>
    <property type="project" value="UniProtKB-SubCell"/>
</dbReference>
<name>A0A9W5TCR6_BABOV</name>
<dbReference type="CDD" id="cd06257">
    <property type="entry name" value="DnaJ"/>
    <property type="match status" value="1"/>
</dbReference>
<dbReference type="Pfam" id="PF00226">
    <property type="entry name" value="DnaJ"/>
    <property type="match status" value="1"/>
</dbReference>
<dbReference type="Gene3D" id="1.10.287.110">
    <property type="entry name" value="DnaJ domain"/>
    <property type="match status" value="1"/>
</dbReference>
<feature type="compositionally biased region" description="Low complexity" evidence="6">
    <location>
        <begin position="225"/>
        <end position="252"/>
    </location>
</feature>
<keyword evidence="3" id="KW-0256">Endoplasmic reticulum</keyword>
<gene>
    <name evidence="9" type="ORF">BaOVIS_017220</name>
</gene>
<accession>A0A9W5TCR6</accession>
<organism evidence="9 10">
    <name type="scientific">Babesia ovis</name>
    <dbReference type="NCBI Taxonomy" id="5869"/>
    <lineage>
        <taxon>Eukaryota</taxon>
        <taxon>Sar</taxon>
        <taxon>Alveolata</taxon>
        <taxon>Apicomplexa</taxon>
        <taxon>Aconoidasida</taxon>
        <taxon>Piroplasmida</taxon>
        <taxon>Babesiidae</taxon>
        <taxon>Babesia</taxon>
    </lineage>
</organism>
<feature type="compositionally biased region" description="Polar residues" evidence="6">
    <location>
        <begin position="171"/>
        <end position="190"/>
    </location>
</feature>
<dbReference type="InterPro" id="IPR051100">
    <property type="entry name" value="DnaJ_subfamily_B/C"/>
</dbReference>
<sequence length="392" mass="44407">MFANQDEAAKCISIAKAALDKDDLTKAIKFLEKAQSMFPTDEAKRLLATCKLKSQSANRGSTSSSSTSRSATRDASTSSSAADGARNTAKAAALNRECQQLLGYKSYYDVLGVSRSASVDDIKRAYKKLALKYHPDKNPAKRAGEAFNKISDAFQCLSDPERRRQYDLYGNETTSSRPTPSAQSSHQQGPFMTPESLFETFFGMSMHNQGGHYHRNDYYYHHPGPSRSSQGHTSSSRSSHTSSGHSASQSPPQQNISFAYLLPLLLMLSFMLLSGFFQRETPVYQFSRTSRHNRMLSTRLNGVVYYVDDSTFEQHYPDNSSARIQIEYEIDYSYFDSKCQRDKTENNRKAYEYISRMKSVPKELHEMPSSCRSRNELRDNYLSYINRINSQD</sequence>
<dbReference type="PRINTS" id="PR00625">
    <property type="entry name" value="JDOMAIN"/>
</dbReference>
<evidence type="ECO:0000313" key="10">
    <source>
        <dbReference type="Proteomes" id="UP001057455"/>
    </source>
</evidence>
<keyword evidence="2 7" id="KW-0812">Transmembrane</keyword>
<dbReference type="GO" id="GO:0030544">
    <property type="term" value="F:Hsp70 protein binding"/>
    <property type="evidence" value="ECO:0007669"/>
    <property type="project" value="TreeGrafter"/>
</dbReference>
<dbReference type="Proteomes" id="UP001057455">
    <property type="component" value="Unassembled WGS sequence"/>
</dbReference>
<evidence type="ECO:0000313" key="9">
    <source>
        <dbReference type="EMBL" id="GFE54318.1"/>
    </source>
</evidence>
<feature type="domain" description="J" evidence="8">
    <location>
        <begin position="106"/>
        <end position="170"/>
    </location>
</feature>
<dbReference type="InterPro" id="IPR015399">
    <property type="entry name" value="DUF1977_DnaJ-like"/>
</dbReference>
<feature type="region of interest" description="Disordered" evidence="6">
    <location>
        <begin position="170"/>
        <end position="190"/>
    </location>
</feature>